<dbReference type="InterPro" id="IPR041516">
    <property type="entry name" value="LACTB2_WH"/>
</dbReference>
<dbReference type="EMBL" id="JACICC010000004">
    <property type="protein sequence ID" value="MBB3809989.1"/>
    <property type="molecule type" value="Genomic_DNA"/>
</dbReference>
<evidence type="ECO:0000313" key="3">
    <source>
        <dbReference type="Proteomes" id="UP000537592"/>
    </source>
</evidence>
<dbReference type="Gene3D" id="3.60.15.10">
    <property type="entry name" value="Ribonuclease Z/Hydroxyacylglutathione hydrolase-like"/>
    <property type="match status" value="1"/>
</dbReference>
<dbReference type="RefSeq" id="WP_183752593.1">
    <property type="nucleotide sequence ID" value="NZ_JACICC010000004.1"/>
</dbReference>
<evidence type="ECO:0000313" key="2">
    <source>
        <dbReference type="EMBL" id="MBB3809989.1"/>
    </source>
</evidence>
<dbReference type="Pfam" id="PF17778">
    <property type="entry name" value="WHD_BLACT"/>
    <property type="match status" value="1"/>
</dbReference>
<dbReference type="AlphaFoldDB" id="A0A7W6EH94"/>
<dbReference type="InterPro" id="IPR050662">
    <property type="entry name" value="Sec-metab_biosynth-thioest"/>
</dbReference>
<dbReference type="SMART" id="SM00849">
    <property type="entry name" value="Lactamase_B"/>
    <property type="match status" value="1"/>
</dbReference>
<evidence type="ECO:0000259" key="1">
    <source>
        <dbReference type="SMART" id="SM00849"/>
    </source>
</evidence>
<accession>A0A7W6EH94</accession>
<feature type="domain" description="Metallo-beta-lactamase" evidence="1">
    <location>
        <begin position="38"/>
        <end position="214"/>
    </location>
</feature>
<organism evidence="2 3">
    <name type="scientific">Pseudochelatococcus contaminans</name>
    <dbReference type="NCBI Taxonomy" id="1538103"/>
    <lineage>
        <taxon>Bacteria</taxon>
        <taxon>Pseudomonadati</taxon>
        <taxon>Pseudomonadota</taxon>
        <taxon>Alphaproteobacteria</taxon>
        <taxon>Hyphomicrobiales</taxon>
        <taxon>Chelatococcaceae</taxon>
        <taxon>Pseudochelatococcus</taxon>
    </lineage>
</organism>
<gene>
    <name evidence="2" type="ORF">FHS81_002077</name>
</gene>
<dbReference type="Pfam" id="PF00753">
    <property type="entry name" value="Lactamase_B"/>
    <property type="match status" value="1"/>
</dbReference>
<dbReference type="InterPro" id="IPR001279">
    <property type="entry name" value="Metallo-B-lactamas"/>
</dbReference>
<dbReference type="SUPFAM" id="SSF56281">
    <property type="entry name" value="Metallo-hydrolase/oxidoreductase"/>
    <property type="match status" value="1"/>
</dbReference>
<keyword evidence="2" id="KW-0378">Hydrolase</keyword>
<proteinExistence type="predicted"/>
<dbReference type="Proteomes" id="UP000537592">
    <property type="component" value="Unassembled WGS sequence"/>
</dbReference>
<dbReference type="PANTHER" id="PTHR23131">
    <property type="entry name" value="ENDORIBONUCLEASE LACTB2"/>
    <property type="match status" value="1"/>
</dbReference>
<name>A0A7W6EH94_9HYPH</name>
<sequence length="301" mass="32120">MTDTLFSHDDSVAAGQVVQVEPLVRRVVGPNPGPYTYTGTCTYLVGDDEVAIIDPGPDDPGHLAILLDATAAGRRVSHIVVTHTHRDHTAGVEALRAATGAPVVGCAPHFSARALQVFERNEAAADLDYAPDRVLADGDRVSGKGWTLAAVATPGHTANHLAFALEENGALFSGDHVMAWSTTLVAPPDGSMAAYMAALASLRERDDRIYWPGHGGPVVDPRRYVRGLLSHRRQREASILARIEAGDTTIPEIVDKLYAGIGPELRGGASLSVLAHIESLVADRQVESDGPVRPDGRFRRR</sequence>
<dbReference type="InterPro" id="IPR036866">
    <property type="entry name" value="RibonucZ/Hydroxyglut_hydro"/>
</dbReference>
<dbReference type="Gene3D" id="1.10.10.10">
    <property type="entry name" value="Winged helix-like DNA-binding domain superfamily/Winged helix DNA-binding domain"/>
    <property type="match status" value="1"/>
</dbReference>
<keyword evidence="3" id="KW-1185">Reference proteome</keyword>
<dbReference type="GO" id="GO:0016787">
    <property type="term" value="F:hydrolase activity"/>
    <property type="evidence" value="ECO:0007669"/>
    <property type="project" value="UniProtKB-KW"/>
</dbReference>
<dbReference type="CDD" id="cd16278">
    <property type="entry name" value="metallo-hydrolase-like_MBL-fold"/>
    <property type="match status" value="1"/>
</dbReference>
<protein>
    <submittedName>
        <fullName evidence="2">Glyoxylase-like metal-dependent hydrolase (Beta-lactamase superfamily II)</fullName>
    </submittedName>
</protein>
<dbReference type="PANTHER" id="PTHR23131:SF0">
    <property type="entry name" value="ENDORIBONUCLEASE LACTB2"/>
    <property type="match status" value="1"/>
</dbReference>
<dbReference type="InterPro" id="IPR036388">
    <property type="entry name" value="WH-like_DNA-bd_sf"/>
</dbReference>
<reference evidence="2 3" key="1">
    <citation type="submission" date="2020-08" db="EMBL/GenBank/DDBJ databases">
        <title>Genomic Encyclopedia of Type Strains, Phase IV (KMG-IV): sequencing the most valuable type-strain genomes for metagenomic binning, comparative biology and taxonomic classification.</title>
        <authorList>
            <person name="Goeker M."/>
        </authorList>
    </citation>
    <scope>NUCLEOTIDE SEQUENCE [LARGE SCALE GENOMIC DNA]</scope>
    <source>
        <strain evidence="2 3">DSM 28760</strain>
    </source>
</reference>
<comment type="caution">
    <text evidence="2">The sequence shown here is derived from an EMBL/GenBank/DDBJ whole genome shotgun (WGS) entry which is preliminary data.</text>
</comment>